<dbReference type="Gene3D" id="3.40.50.150">
    <property type="entry name" value="Vaccinia Virus protein VP39"/>
    <property type="match status" value="1"/>
</dbReference>
<comment type="caution">
    <text evidence="1">The sequence shown here is derived from an EMBL/GenBank/DDBJ whole genome shotgun (WGS) entry which is preliminary data.</text>
</comment>
<dbReference type="InterPro" id="IPR029063">
    <property type="entry name" value="SAM-dependent_MTases_sf"/>
</dbReference>
<name>A0A1W9I4H7_9HYPH</name>
<dbReference type="RefSeq" id="WP_376803728.1">
    <property type="nucleotide sequence ID" value="NZ_JAKFWN010000020.1"/>
</dbReference>
<sequence>MTIAFRSGLAACDHYIEALYDSVRGMSSRFAATITCHLMRRQSDMGINGPIAEIGTFEGRFFIALAHALQAGEKALAIDLFNWPNDGLLDLFRQHLARCGIDEAGIVIHKGASDELSPADIRAKLGSEAGLRLFHIDGEHSREAITRDLDLAHAVMHAQGLIILDDMLHPGYPLLVIAVHDWLQRHPDMKVLAIIDREDIVAAAKFVLCRADAVSLYEDDLMASFPAQHFVLGAEFESYFCVVLTPKPRLAEVD</sequence>
<evidence type="ECO:0000313" key="1">
    <source>
        <dbReference type="EMBL" id="OQW54507.1"/>
    </source>
</evidence>
<proteinExistence type="predicted"/>
<dbReference type="Proteomes" id="UP000192872">
    <property type="component" value="Unassembled WGS sequence"/>
</dbReference>
<evidence type="ECO:0000313" key="2">
    <source>
        <dbReference type="Proteomes" id="UP000192872"/>
    </source>
</evidence>
<dbReference type="SUPFAM" id="SSF53335">
    <property type="entry name" value="S-adenosyl-L-methionine-dependent methyltransferases"/>
    <property type="match status" value="1"/>
</dbReference>
<dbReference type="AlphaFoldDB" id="A0A1W9I4H7"/>
<reference evidence="1 2" key="1">
    <citation type="journal article" date="2017" name="Water Res.">
        <title>Comammox in drinking water systems.</title>
        <authorList>
            <person name="Wang Y."/>
            <person name="Ma L."/>
            <person name="Mao Y."/>
            <person name="Jiang X."/>
            <person name="Xia Y."/>
            <person name="Yu K."/>
            <person name="Li B."/>
            <person name="Zhang T."/>
        </authorList>
    </citation>
    <scope>NUCLEOTIDE SEQUENCE [LARGE SCALE GENOMIC DNA]</scope>
    <source>
        <strain evidence="1">SG_bin8</strain>
    </source>
</reference>
<organism evidence="1 2">
    <name type="scientific">Candidatus Raskinella chloraquaticus</name>
    <dbReference type="NCBI Taxonomy" id="1951219"/>
    <lineage>
        <taxon>Bacteria</taxon>
        <taxon>Pseudomonadati</taxon>
        <taxon>Pseudomonadota</taxon>
        <taxon>Alphaproteobacteria</taxon>
        <taxon>Hyphomicrobiales</taxon>
        <taxon>Phreatobacteraceae</taxon>
        <taxon>Candidatus Raskinella</taxon>
    </lineage>
</organism>
<gene>
    <name evidence="1" type="ORF">A4S15_04705</name>
</gene>
<dbReference type="STRING" id="1827387.A4S15_04705"/>
<dbReference type="Pfam" id="PF13578">
    <property type="entry name" value="Methyltransf_24"/>
    <property type="match status" value="1"/>
</dbReference>
<protein>
    <recommendedName>
        <fullName evidence="3">Class I SAM-dependent methyltransferase</fullName>
    </recommendedName>
</protein>
<evidence type="ECO:0008006" key="3">
    <source>
        <dbReference type="Google" id="ProtNLM"/>
    </source>
</evidence>
<accession>A0A1W9I4H7</accession>
<dbReference type="EMBL" id="LWDL01000003">
    <property type="protein sequence ID" value="OQW54507.1"/>
    <property type="molecule type" value="Genomic_DNA"/>
</dbReference>